<accession>A0ABN7VKJ7</accession>
<gene>
    <name evidence="1" type="ORF">GMARGA_LOCUS19707</name>
</gene>
<sequence length="227" mass="26166">MSRQTFLLSSKFDKTYIYKSPNAKYEKFSNAYAYSFMVKTKNPVPSQLIICNTITKEWREIKKLEDTGIDNIIKQHLTTPLKLQEYGSANKRRRKEAIKVRIVNYLHENLENNYGIYMARTTLNNYLLPCCSRTIIAKVYHHPAWVSVTGVLRDETKEHPNEHYCLVSVKGARQFAQTFSDISIIISQDDKSKIGLDVPAVGRTFCTLQSAHKPVQVPDYDFVYGSN</sequence>
<name>A0ABN7VKJ7_GIGMA</name>
<keyword evidence="2" id="KW-1185">Reference proteome</keyword>
<dbReference type="Proteomes" id="UP000789901">
    <property type="component" value="Unassembled WGS sequence"/>
</dbReference>
<evidence type="ECO:0000313" key="1">
    <source>
        <dbReference type="EMBL" id="CAG8780837.1"/>
    </source>
</evidence>
<protein>
    <submittedName>
        <fullName evidence="1">45584_t:CDS:1</fullName>
    </submittedName>
</protein>
<organism evidence="1 2">
    <name type="scientific">Gigaspora margarita</name>
    <dbReference type="NCBI Taxonomy" id="4874"/>
    <lineage>
        <taxon>Eukaryota</taxon>
        <taxon>Fungi</taxon>
        <taxon>Fungi incertae sedis</taxon>
        <taxon>Mucoromycota</taxon>
        <taxon>Glomeromycotina</taxon>
        <taxon>Glomeromycetes</taxon>
        <taxon>Diversisporales</taxon>
        <taxon>Gigasporaceae</taxon>
        <taxon>Gigaspora</taxon>
    </lineage>
</organism>
<comment type="caution">
    <text evidence="1">The sequence shown here is derived from an EMBL/GenBank/DDBJ whole genome shotgun (WGS) entry which is preliminary data.</text>
</comment>
<reference evidence="1 2" key="1">
    <citation type="submission" date="2021-06" db="EMBL/GenBank/DDBJ databases">
        <authorList>
            <person name="Kallberg Y."/>
            <person name="Tangrot J."/>
            <person name="Rosling A."/>
        </authorList>
    </citation>
    <scope>NUCLEOTIDE SEQUENCE [LARGE SCALE GENOMIC DNA]</scope>
    <source>
        <strain evidence="1 2">120-4 pot B 10/14</strain>
    </source>
</reference>
<evidence type="ECO:0000313" key="2">
    <source>
        <dbReference type="Proteomes" id="UP000789901"/>
    </source>
</evidence>
<dbReference type="EMBL" id="CAJVQB010016641">
    <property type="protein sequence ID" value="CAG8780837.1"/>
    <property type="molecule type" value="Genomic_DNA"/>
</dbReference>
<proteinExistence type="predicted"/>